<dbReference type="FunFam" id="1.10.10.2830:FF:000001">
    <property type="entry name" value="Chromosome partitioning protein ParB"/>
    <property type="match status" value="1"/>
</dbReference>
<evidence type="ECO:0000256" key="3">
    <source>
        <dbReference type="ARBA" id="ARBA00022829"/>
    </source>
</evidence>
<evidence type="ECO:0000313" key="7">
    <source>
        <dbReference type="Proteomes" id="UP000323166"/>
    </source>
</evidence>
<dbReference type="SUPFAM" id="SSF110849">
    <property type="entry name" value="ParB/Sulfiredoxin"/>
    <property type="match status" value="1"/>
</dbReference>
<dbReference type="Gene3D" id="3.90.1530.30">
    <property type="match status" value="1"/>
</dbReference>
<evidence type="ECO:0000259" key="5">
    <source>
        <dbReference type="SMART" id="SM00470"/>
    </source>
</evidence>
<evidence type="ECO:0000313" key="6">
    <source>
        <dbReference type="EMBL" id="TYO96426.1"/>
    </source>
</evidence>
<keyword evidence="3" id="KW-0159">Chromosome partition</keyword>
<sequence length="287" mass="32479">MSKKRGLGKGLSVLIPVKEETNDNGISENEMKEVDINKIYPNPNQPRQKIDEHSLNELVYSIETHGLIQPIVVRPAKDDCYEIIAGERRWLACKKLNLDKVPVVVKNYSDLEASAAALIENIQREDLNTIEEASAYRKLMDKYGLTQEELSAQVGKSRSFIANMVRILALPDAIKDMLMEGVITAGHARALLSLPDHETQIKLALKVIKQQLSVRKTEEMVKKYIEIKQDTKKNKTDPVILEWQKKLLQGIDKKVKIKSNPNGSGKIIIEYKDNDELVSLINKIKIS</sequence>
<comment type="caution">
    <text evidence="6">The sequence shown here is derived from an EMBL/GenBank/DDBJ whole genome shotgun (WGS) entry which is preliminary data.</text>
</comment>
<feature type="domain" description="ParB-like N-terminal" evidence="5">
    <location>
        <begin position="32"/>
        <end position="122"/>
    </location>
</feature>
<dbReference type="InterPro" id="IPR036086">
    <property type="entry name" value="ParB/Sulfiredoxin_sf"/>
</dbReference>
<comment type="similarity">
    <text evidence="2">Belongs to the ParB family.</text>
</comment>
<dbReference type="GO" id="GO:0005694">
    <property type="term" value="C:chromosome"/>
    <property type="evidence" value="ECO:0007669"/>
    <property type="project" value="TreeGrafter"/>
</dbReference>
<dbReference type="InterPro" id="IPR050336">
    <property type="entry name" value="Chromosome_partition/occlusion"/>
</dbReference>
<dbReference type="PANTHER" id="PTHR33375:SF1">
    <property type="entry name" value="CHROMOSOME-PARTITIONING PROTEIN PARB-RELATED"/>
    <property type="match status" value="1"/>
</dbReference>
<dbReference type="RefSeq" id="WP_207706532.1">
    <property type="nucleotide sequence ID" value="NZ_VNHM01000004.1"/>
</dbReference>
<evidence type="ECO:0000256" key="4">
    <source>
        <dbReference type="ARBA" id="ARBA00023125"/>
    </source>
</evidence>
<dbReference type="SMART" id="SM00470">
    <property type="entry name" value="ParB"/>
    <property type="match status" value="1"/>
</dbReference>
<keyword evidence="7" id="KW-1185">Reference proteome</keyword>
<dbReference type="GO" id="GO:0007059">
    <property type="term" value="P:chromosome segregation"/>
    <property type="evidence" value="ECO:0007669"/>
    <property type="project" value="UniProtKB-KW"/>
</dbReference>
<comment type="subcellular location">
    <subcellularLocation>
        <location evidence="1">Cytoplasm</location>
        <location evidence="1">Nucleoid</location>
    </subcellularLocation>
</comment>
<dbReference type="GO" id="GO:0045881">
    <property type="term" value="P:positive regulation of sporulation resulting in formation of a cellular spore"/>
    <property type="evidence" value="ECO:0007669"/>
    <property type="project" value="TreeGrafter"/>
</dbReference>
<accession>A0A5S4ZW33</accession>
<dbReference type="InterPro" id="IPR041468">
    <property type="entry name" value="HTH_ParB/Spo0J"/>
</dbReference>
<dbReference type="InterPro" id="IPR003115">
    <property type="entry name" value="ParB_N"/>
</dbReference>
<dbReference type="Pfam" id="PF02195">
    <property type="entry name" value="ParB_N"/>
    <property type="match status" value="1"/>
</dbReference>
<protein>
    <submittedName>
        <fullName evidence="6">ParB family chromosome partitioning protein</fullName>
    </submittedName>
</protein>
<dbReference type="GO" id="GO:0009295">
    <property type="term" value="C:nucleoid"/>
    <property type="evidence" value="ECO:0007669"/>
    <property type="project" value="UniProtKB-SubCell"/>
</dbReference>
<dbReference type="Gene3D" id="1.10.10.2830">
    <property type="match status" value="1"/>
</dbReference>
<dbReference type="CDD" id="cd16393">
    <property type="entry name" value="SPO0J_N"/>
    <property type="match status" value="1"/>
</dbReference>
<dbReference type="InterPro" id="IPR057240">
    <property type="entry name" value="ParB_dimer_C"/>
</dbReference>
<dbReference type="NCBIfam" id="TIGR00180">
    <property type="entry name" value="parB_part"/>
    <property type="match status" value="1"/>
</dbReference>
<dbReference type="PANTHER" id="PTHR33375">
    <property type="entry name" value="CHROMOSOME-PARTITIONING PROTEIN PARB-RELATED"/>
    <property type="match status" value="1"/>
</dbReference>
<keyword evidence="4" id="KW-0238">DNA-binding</keyword>
<name>A0A5S4ZW33_9FIRM</name>
<dbReference type="FunFam" id="3.90.1530.30:FF:000001">
    <property type="entry name" value="Chromosome partitioning protein ParB"/>
    <property type="match status" value="1"/>
</dbReference>
<evidence type="ECO:0000256" key="1">
    <source>
        <dbReference type="ARBA" id="ARBA00004453"/>
    </source>
</evidence>
<organism evidence="6 7">
    <name type="scientific">Desulfallas thermosapovorans DSM 6562</name>
    <dbReference type="NCBI Taxonomy" id="1121431"/>
    <lineage>
        <taxon>Bacteria</taxon>
        <taxon>Bacillati</taxon>
        <taxon>Bacillota</taxon>
        <taxon>Clostridia</taxon>
        <taxon>Eubacteriales</taxon>
        <taxon>Desulfallaceae</taxon>
        <taxon>Desulfallas</taxon>
    </lineage>
</organism>
<dbReference type="GO" id="GO:0003677">
    <property type="term" value="F:DNA binding"/>
    <property type="evidence" value="ECO:0007669"/>
    <property type="project" value="UniProtKB-KW"/>
</dbReference>
<dbReference type="EMBL" id="VNHM01000004">
    <property type="protein sequence ID" value="TYO96426.1"/>
    <property type="molecule type" value="Genomic_DNA"/>
</dbReference>
<dbReference type="AlphaFoldDB" id="A0A5S4ZW33"/>
<dbReference type="Pfam" id="PF23552">
    <property type="entry name" value="ParB_C"/>
    <property type="match status" value="1"/>
</dbReference>
<dbReference type="Pfam" id="PF17762">
    <property type="entry name" value="HTH_ParB"/>
    <property type="match status" value="1"/>
</dbReference>
<reference evidence="6 7" key="1">
    <citation type="submission" date="2019-07" db="EMBL/GenBank/DDBJ databases">
        <title>Genomic Encyclopedia of Type Strains, Phase I: the one thousand microbial genomes (KMG-I) project.</title>
        <authorList>
            <person name="Kyrpides N."/>
        </authorList>
    </citation>
    <scope>NUCLEOTIDE SEQUENCE [LARGE SCALE GENOMIC DNA]</scope>
    <source>
        <strain evidence="6 7">DSM 6562</strain>
    </source>
</reference>
<evidence type="ECO:0000256" key="2">
    <source>
        <dbReference type="ARBA" id="ARBA00006295"/>
    </source>
</evidence>
<dbReference type="InterPro" id="IPR004437">
    <property type="entry name" value="ParB/RepB/Spo0J"/>
</dbReference>
<proteinExistence type="inferred from homology"/>
<dbReference type="Proteomes" id="UP000323166">
    <property type="component" value="Unassembled WGS sequence"/>
</dbReference>
<gene>
    <name evidence="6" type="ORF">LX24_00891</name>
</gene>